<dbReference type="Proteomes" id="UP001497680">
    <property type="component" value="Unassembled WGS sequence"/>
</dbReference>
<reference evidence="1 2" key="1">
    <citation type="journal article" date="2022" name="New Phytol.">
        <title>Ecological generalism drives hyperdiversity of secondary metabolite gene clusters in xylarialean endophytes.</title>
        <authorList>
            <person name="Franco M.E.E."/>
            <person name="Wisecaver J.H."/>
            <person name="Arnold A.E."/>
            <person name="Ju Y.M."/>
            <person name="Slot J.C."/>
            <person name="Ahrendt S."/>
            <person name="Moore L.P."/>
            <person name="Eastman K.E."/>
            <person name="Scott K."/>
            <person name="Konkel Z."/>
            <person name="Mondo S.J."/>
            <person name="Kuo A."/>
            <person name="Hayes R.D."/>
            <person name="Haridas S."/>
            <person name="Andreopoulos B."/>
            <person name="Riley R."/>
            <person name="LaButti K."/>
            <person name="Pangilinan J."/>
            <person name="Lipzen A."/>
            <person name="Amirebrahimi M."/>
            <person name="Yan J."/>
            <person name="Adam C."/>
            <person name="Keymanesh K."/>
            <person name="Ng V."/>
            <person name="Louie K."/>
            <person name="Northen T."/>
            <person name="Drula E."/>
            <person name="Henrissat B."/>
            <person name="Hsieh H.M."/>
            <person name="Youens-Clark K."/>
            <person name="Lutzoni F."/>
            <person name="Miadlikowska J."/>
            <person name="Eastwood D.C."/>
            <person name="Hamelin R.C."/>
            <person name="Grigoriev I.V."/>
            <person name="U'Ren J.M."/>
        </authorList>
    </citation>
    <scope>NUCLEOTIDE SEQUENCE [LARGE SCALE GENOMIC DNA]</scope>
    <source>
        <strain evidence="1 2">ER1909</strain>
    </source>
</reference>
<dbReference type="EMBL" id="MU394294">
    <property type="protein sequence ID" value="KAI6089790.1"/>
    <property type="molecule type" value="Genomic_DNA"/>
</dbReference>
<keyword evidence="2" id="KW-1185">Reference proteome</keyword>
<sequence>MSHISANPITEKEFITFECFPPEIVVEIYSALPDLRSILHLCLTSHRFHAILFENESAIARGFAIKLLGYNNRSVLKLAFLTCESHILDGTSEDSDSSSEDDDSIPRDGDNSGFENLPENSDNSSAHSDCSAEGHDNSARDRVSKFIDKYVHRKLGPSKLYRLRALRLMPKINMAVERLLDWIGLYGTIWPLKLDDKFFTHTETMRLRRMVYAFEIYITLFDPIATILTDKELQRLARKFWLNFSGYESNTIFSILCIIGPFTAWSCESLSEATGHTEHCCPWEIWEELKNILNTVGSARRSGMRPTWTFDSRVYHAYKKALIMPLKPGHVRQELYGLRHFTTDPTWYIAAEGVNEWMNEGSYQWRIREHYFNPRAYRFSFMQGWFFQIGDEDRCRAVREYGPVWSWYDDPPEWSSNDITEPTTDGSEHVRIVWNEDPTQFGFEGSDGTVVDAYDLRLASEEDV</sequence>
<comment type="caution">
    <text evidence="1">The sequence shown here is derived from an EMBL/GenBank/DDBJ whole genome shotgun (WGS) entry which is preliminary data.</text>
</comment>
<protein>
    <submittedName>
        <fullName evidence="1">Uncharacterized protein</fullName>
    </submittedName>
</protein>
<organism evidence="1 2">
    <name type="scientific">Hypoxylon rubiginosum</name>
    <dbReference type="NCBI Taxonomy" id="110542"/>
    <lineage>
        <taxon>Eukaryota</taxon>
        <taxon>Fungi</taxon>
        <taxon>Dikarya</taxon>
        <taxon>Ascomycota</taxon>
        <taxon>Pezizomycotina</taxon>
        <taxon>Sordariomycetes</taxon>
        <taxon>Xylariomycetidae</taxon>
        <taxon>Xylariales</taxon>
        <taxon>Hypoxylaceae</taxon>
        <taxon>Hypoxylon</taxon>
    </lineage>
</organism>
<evidence type="ECO:0000313" key="1">
    <source>
        <dbReference type="EMBL" id="KAI6089790.1"/>
    </source>
</evidence>
<gene>
    <name evidence="1" type="ORF">F4821DRAFT_256794</name>
</gene>
<evidence type="ECO:0000313" key="2">
    <source>
        <dbReference type="Proteomes" id="UP001497680"/>
    </source>
</evidence>
<name>A0ACC0DAN9_9PEZI</name>
<accession>A0ACC0DAN9</accession>
<proteinExistence type="predicted"/>